<evidence type="ECO:0000256" key="2">
    <source>
        <dbReference type="SAM" id="Coils"/>
    </source>
</evidence>
<evidence type="ECO:0000256" key="1">
    <source>
        <dbReference type="ARBA" id="ARBA00023125"/>
    </source>
</evidence>
<feature type="coiled-coil region" evidence="2">
    <location>
        <begin position="72"/>
        <end position="99"/>
    </location>
</feature>
<organism evidence="4 5">
    <name type="scientific">Streptomyces venezuelae</name>
    <dbReference type="NCBI Taxonomy" id="54571"/>
    <lineage>
        <taxon>Bacteria</taxon>
        <taxon>Bacillati</taxon>
        <taxon>Actinomycetota</taxon>
        <taxon>Actinomycetes</taxon>
        <taxon>Kitasatosporales</taxon>
        <taxon>Streptomycetaceae</taxon>
        <taxon>Streptomyces</taxon>
    </lineage>
</organism>
<dbReference type="OrthoDB" id="4569196at2"/>
<sequence length="244" mass="26336">MRIGEIAALVGVTTRAIRHYHHVGLLPEPERRANGYRAYTVRDAVLLARVRRLTELGLSLDEVRDVLADDAGRELADVLDELDADLARQEAEIHERRRRLAVLLAAPPGEAEPVSPALAALFARAPETGSATARKDREHLELLDAAGGGEALYSLLGPLTEDPGVLALYERLDELHGAPADDPRIPALARDLVAAVPDEVFAAIPADGGTVAPGFKEALLAEYEPAQAEVVRRVMEAFMERGRG</sequence>
<reference evidence="4 5" key="1">
    <citation type="submission" date="2018-05" db="EMBL/GenBank/DDBJ databases">
        <title>Streptomyces venezuelae.</title>
        <authorList>
            <person name="Kim W."/>
            <person name="Lee N."/>
            <person name="Cho B.-K."/>
        </authorList>
    </citation>
    <scope>NUCLEOTIDE SEQUENCE [LARGE SCALE GENOMIC DNA]</scope>
    <source>
        <strain evidence="4 5">ATCC 21782</strain>
    </source>
</reference>
<dbReference type="RefSeq" id="WP_150210120.1">
    <property type="nucleotide sequence ID" value="NZ_CP029190.1"/>
</dbReference>
<dbReference type="GO" id="GO:0003677">
    <property type="term" value="F:DNA binding"/>
    <property type="evidence" value="ECO:0007669"/>
    <property type="project" value="UniProtKB-KW"/>
</dbReference>
<gene>
    <name evidence="4" type="ORF">DEJ50_23680</name>
</gene>
<dbReference type="EMBL" id="CP029190">
    <property type="protein sequence ID" value="QES50370.1"/>
    <property type="molecule type" value="Genomic_DNA"/>
</dbReference>
<evidence type="ECO:0000313" key="5">
    <source>
        <dbReference type="Proteomes" id="UP000325211"/>
    </source>
</evidence>
<name>A0A5P2D727_STRVZ</name>
<dbReference type="AlphaFoldDB" id="A0A5P2D727"/>
<keyword evidence="1" id="KW-0238">DNA-binding</keyword>
<dbReference type="GO" id="GO:0003700">
    <property type="term" value="F:DNA-binding transcription factor activity"/>
    <property type="evidence" value="ECO:0007669"/>
    <property type="project" value="InterPro"/>
</dbReference>
<dbReference type="PROSITE" id="PS50937">
    <property type="entry name" value="HTH_MERR_2"/>
    <property type="match status" value="1"/>
</dbReference>
<protein>
    <submittedName>
        <fullName evidence="4">MerR family transcriptional regulator</fullName>
    </submittedName>
</protein>
<dbReference type="SMART" id="SM00422">
    <property type="entry name" value="HTH_MERR"/>
    <property type="match status" value="1"/>
</dbReference>
<dbReference type="Pfam" id="PF13411">
    <property type="entry name" value="MerR_1"/>
    <property type="match status" value="1"/>
</dbReference>
<feature type="domain" description="HTH merR-type" evidence="3">
    <location>
        <begin position="1"/>
        <end position="69"/>
    </location>
</feature>
<dbReference type="Proteomes" id="UP000325211">
    <property type="component" value="Chromosome"/>
</dbReference>
<proteinExistence type="predicted"/>
<dbReference type="InterPro" id="IPR009061">
    <property type="entry name" value="DNA-bd_dom_put_sf"/>
</dbReference>
<dbReference type="PANTHER" id="PTHR30204">
    <property type="entry name" value="REDOX-CYCLING DRUG-SENSING TRANSCRIPTIONAL ACTIVATOR SOXR"/>
    <property type="match status" value="1"/>
</dbReference>
<evidence type="ECO:0000259" key="3">
    <source>
        <dbReference type="PROSITE" id="PS50937"/>
    </source>
</evidence>
<dbReference type="PANTHER" id="PTHR30204:SF93">
    <property type="entry name" value="HTH MERR-TYPE DOMAIN-CONTAINING PROTEIN"/>
    <property type="match status" value="1"/>
</dbReference>
<evidence type="ECO:0000313" key="4">
    <source>
        <dbReference type="EMBL" id="QES50370.1"/>
    </source>
</evidence>
<dbReference type="InterPro" id="IPR000551">
    <property type="entry name" value="MerR-type_HTH_dom"/>
</dbReference>
<dbReference type="InterPro" id="IPR047057">
    <property type="entry name" value="MerR_fam"/>
</dbReference>
<dbReference type="SUPFAM" id="SSF46955">
    <property type="entry name" value="Putative DNA-binding domain"/>
    <property type="match status" value="1"/>
</dbReference>
<keyword evidence="2" id="KW-0175">Coiled coil</keyword>
<accession>A0A5P2D727</accession>
<dbReference type="Gene3D" id="1.10.1660.10">
    <property type="match status" value="1"/>
</dbReference>
<dbReference type="CDD" id="cd00592">
    <property type="entry name" value="HTH_MerR-like"/>
    <property type="match status" value="1"/>
</dbReference>